<dbReference type="InterPro" id="IPR032675">
    <property type="entry name" value="LRR_dom_sf"/>
</dbReference>
<evidence type="ECO:0000256" key="2">
    <source>
        <dbReference type="ARBA" id="ARBA00022614"/>
    </source>
</evidence>
<evidence type="ECO:0000256" key="1">
    <source>
        <dbReference type="ARBA" id="ARBA00004430"/>
    </source>
</evidence>
<sequence>MLYPLLRLQSLQQLVLLVYDGALPPQLGSLSRLNNVTISQYCLNGLLPPLLLRGLPELRALLVLPAVLKSTYVSPTGEQCGITGPVPMEWQTTKSNITRLELPYHRPSGKLPNIGNWLELRLLDLQSNRFEGEVPLQWDAFFRAVIAIGNRNFDIQIDISNNVLQAGDLLLPPTLPVAAPSLEVLDLKFTGIQGTLPREYGDWPSLQIMDLGANALTGTIPPWSNLSSIRYLQLAQNKLQGTLPAEMGLGNLPKNPELYFSYNKGITGTIPASWAHFSAGMLYLAGTGIDGCIPDGMSNYTWSEAWPDPYPYCSLKNSSDALVLSMLKAVLVAAGASPDSLSTWDTTPQATGPAASPRYCRLFKGVACDANSRVAQLDLTALGHDGQVNSLSLLNITKVISPLTNLKVLVLANLGISGSLADVMQPGFDAFPNLVTLDISGNPGVTGPLPDELAVLTNLQVLDVSGCSISGTLPISFVALQQLREFRAVNCTKLSGTLPEDWGMLANLEVLAVTNAGISGPLPLEYADYLAMQKAAAGNATGRGASGLGMLKLRQLLLNGNNLSGSLPVQYAQMRDLQVVNLSQNQLVGTIPRVFASLTKLTVLGLGHNQLQGPLPAAFVSLRQLAALDVSNNMLNGSMPTSWRLMAGQGFRLQCLLLANNTSVMVNDGVRRELMTKNAARIPGTGLAIDDPSSSLCMLLR</sequence>
<dbReference type="Pfam" id="PF00560">
    <property type="entry name" value="LRR_1"/>
    <property type="match status" value="1"/>
</dbReference>
<comment type="subcellular location">
    <subcellularLocation>
        <location evidence="1">Cytoplasm</location>
        <location evidence="1">Cytoskeleton</location>
        <location evidence="1">Cilium axoneme</location>
    </subcellularLocation>
</comment>
<protein>
    <recommendedName>
        <fullName evidence="6">Leucine-rich repeat-containing N-terminal plant-type domain-containing protein</fullName>
    </recommendedName>
</protein>
<keyword evidence="2" id="KW-0433">Leucine-rich repeat</keyword>
<dbReference type="EMBL" id="CP126210">
    <property type="protein sequence ID" value="WIA11335.1"/>
    <property type="molecule type" value="Genomic_DNA"/>
</dbReference>
<evidence type="ECO:0000313" key="5">
    <source>
        <dbReference type="Proteomes" id="UP001244341"/>
    </source>
</evidence>
<dbReference type="Gene3D" id="3.80.10.10">
    <property type="entry name" value="Ribonuclease Inhibitor"/>
    <property type="match status" value="3"/>
</dbReference>
<evidence type="ECO:0000313" key="4">
    <source>
        <dbReference type="EMBL" id="WIA11335.1"/>
    </source>
</evidence>
<proteinExistence type="predicted"/>
<dbReference type="InterPro" id="IPR001611">
    <property type="entry name" value="Leu-rich_rpt"/>
</dbReference>
<evidence type="ECO:0000256" key="3">
    <source>
        <dbReference type="ARBA" id="ARBA00022737"/>
    </source>
</evidence>
<dbReference type="SUPFAM" id="SSF52047">
    <property type="entry name" value="RNI-like"/>
    <property type="match status" value="1"/>
</dbReference>
<keyword evidence="3" id="KW-0677">Repeat</keyword>
<evidence type="ECO:0008006" key="6">
    <source>
        <dbReference type="Google" id="ProtNLM"/>
    </source>
</evidence>
<dbReference type="Pfam" id="PF13855">
    <property type="entry name" value="LRR_8"/>
    <property type="match status" value="1"/>
</dbReference>
<reference evidence="4 5" key="1">
    <citation type="submission" date="2023-05" db="EMBL/GenBank/DDBJ databases">
        <title>A 100% complete, gapless, phased diploid assembly of the Scenedesmus obliquus UTEX 3031 genome.</title>
        <authorList>
            <person name="Biondi T.C."/>
            <person name="Hanschen E.R."/>
            <person name="Kwon T."/>
            <person name="Eng W."/>
            <person name="Kruse C.P.S."/>
            <person name="Koehler S.I."/>
            <person name="Kunde Y."/>
            <person name="Gleasner C.D."/>
            <person name="You Mak K.T."/>
            <person name="Polle J."/>
            <person name="Hovde B.T."/>
            <person name="Starkenburg S.R."/>
        </authorList>
    </citation>
    <scope>NUCLEOTIDE SEQUENCE [LARGE SCALE GENOMIC DNA]</scope>
    <source>
        <strain evidence="4 5">DOE0152z</strain>
    </source>
</reference>
<accession>A0ABY8TQE3</accession>
<dbReference type="SUPFAM" id="SSF52058">
    <property type="entry name" value="L domain-like"/>
    <property type="match status" value="1"/>
</dbReference>
<keyword evidence="5" id="KW-1185">Reference proteome</keyword>
<dbReference type="PANTHER" id="PTHR46662:SF104">
    <property type="entry name" value="GPI-ANCHORED ADHESIN-LIKE PROTEIN PGA55-RELATED"/>
    <property type="match status" value="1"/>
</dbReference>
<dbReference type="SMART" id="SM00369">
    <property type="entry name" value="LRR_TYP"/>
    <property type="match status" value="6"/>
</dbReference>
<gene>
    <name evidence="4" type="ORF">OEZ85_011458</name>
</gene>
<dbReference type="PANTHER" id="PTHR46662">
    <property type="entry name" value="DI-GLUCOSE BINDING PROTEIN WITH LEUCINE-RICH REPEAT DOMAIN-CONTAINING PROTEIN"/>
    <property type="match status" value="1"/>
</dbReference>
<name>A0ABY8TQE3_TETOB</name>
<dbReference type="InterPro" id="IPR003591">
    <property type="entry name" value="Leu-rich_rpt_typical-subtyp"/>
</dbReference>
<dbReference type="Proteomes" id="UP001244341">
    <property type="component" value="Chromosome 3b"/>
</dbReference>
<organism evidence="4 5">
    <name type="scientific">Tetradesmus obliquus</name>
    <name type="common">Green alga</name>
    <name type="synonym">Acutodesmus obliquus</name>
    <dbReference type="NCBI Taxonomy" id="3088"/>
    <lineage>
        <taxon>Eukaryota</taxon>
        <taxon>Viridiplantae</taxon>
        <taxon>Chlorophyta</taxon>
        <taxon>core chlorophytes</taxon>
        <taxon>Chlorophyceae</taxon>
        <taxon>CS clade</taxon>
        <taxon>Sphaeropleales</taxon>
        <taxon>Scenedesmaceae</taxon>
        <taxon>Tetradesmus</taxon>
    </lineage>
</organism>